<reference evidence="1" key="1">
    <citation type="submission" date="2025-02" db="EMBL/GenBank/DDBJ databases">
        <authorList>
            <consortium name="NCBI Genome Project"/>
        </authorList>
    </citation>
    <scope>NUCLEOTIDE SEQUENCE</scope>
</reference>
<dbReference type="AlphaFoldDB" id="A0AAJ8E351"/>
<evidence type="ECO:0000313" key="1">
    <source>
        <dbReference type="RefSeq" id="XP_059604941.1"/>
    </source>
</evidence>
<dbReference type="RefSeq" id="XP_059604941.1">
    <property type="nucleotide sequence ID" value="XM_059745376.1"/>
</dbReference>
<accession>A0AAJ8E351</accession>
<protein>
    <submittedName>
        <fullName evidence="1">Uncharacterized protein</fullName>
    </submittedName>
</protein>
<sequence length="116" mass="12661">MYGGNQLNLKKKQFWYLLAYGTTFCLPSTQKAANTSEKQNSEQVCDRLTGSQASSCGTDSKVKKHLHPSFFAIFFGRGAPLRACLAPALHLPNLTLPVLIINPILARHKDGIAAAM</sequence>
<organism evidence="1">
    <name type="scientific">Aspergillus niger</name>
    <dbReference type="NCBI Taxonomy" id="5061"/>
    <lineage>
        <taxon>Eukaryota</taxon>
        <taxon>Fungi</taxon>
        <taxon>Dikarya</taxon>
        <taxon>Ascomycota</taxon>
        <taxon>Pezizomycotina</taxon>
        <taxon>Eurotiomycetes</taxon>
        <taxon>Eurotiomycetidae</taxon>
        <taxon>Eurotiales</taxon>
        <taxon>Aspergillaceae</taxon>
        <taxon>Aspergillus</taxon>
        <taxon>Aspergillus subgen. Circumdati</taxon>
    </lineage>
</organism>
<proteinExistence type="predicted"/>
<dbReference type="GeneID" id="84593545"/>
<dbReference type="VEuPathDB" id="FungiDB:An16g09110"/>
<gene>
    <name evidence="1" type="ORF">An16g09110</name>
</gene>
<reference evidence="1" key="2">
    <citation type="submission" date="2025-08" db="UniProtKB">
        <authorList>
            <consortium name="RefSeq"/>
        </authorList>
    </citation>
    <scope>IDENTIFICATION</scope>
</reference>
<dbReference type="KEGG" id="ang:An16g09110"/>
<name>A0AAJ8E351_ASPNG</name>